<accession>A0A545TMS5</accession>
<dbReference type="PANTHER" id="PTHR32089:SF112">
    <property type="entry name" value="LYSOZYME-LIKE PROTEIN-RELATED"/>
    <property type="match status" value="1"/>
</dbReference>
<keyword evidence="2" id="KW-0997">Cell inner membrane</keyword>
<evidence type="ECO:0000256" key="3">
    <source>
        <dbReference type="ARBA" id="ARBA00023224"/>
    </source>
</evidence>
<evidence type="ECO:0000256" key="1">
    <source>
        <dbReference type="ARBA" id="ARBA00004429"/>
    </source>
</evidence>
<dbReference type="CDD" id="cd06225">
    <property type="entry name" value="HAMP"/>
    <property type="match status" value="1"/>
</dbReference>
<dbReference type="Pfam" id="PF00015">
    <property type="entry name" value="MCPsignal"/>
    <property type="match status" value="1"/>
</dbReference>
<dbReference type="PANTHER" id="PTHR32089">
    <property type="entry name" value="METHYL-ACCEPTING CHEMOTAXIS PROTEIN MCPB"/>
    <property type="match status" value="1"/>
</dbReference>
<evidence type="ECO:0000259" key="10">
    <source>
        <dbReference type="PROSITE" id="PS50885"/>
    </source>
</evidence>
<dbReference type="InterPro" id="IPR003660">
    <property type="entry name" value="HAMP_dom"/>
</dbReference>
<comment type="similarity">
    <text evidence="4">Belongs to the methyl-accepting chemotaxis (MCP) protein family.</text>
</comment>
<dbReference type="OrthoDB" id="7345856at2"/>
<evidence type="ECO:0000256" key="4">
    <source>
        <dbReference type="ARBA" id="ARBA00029447"/>
    </source>
</evidence>
<protein>
    <submittedName>
        <fullName evidence="11">HAMP domain-containing protein</fullName>
    </submittedName>
</protein>
<evidence type="ECO:0000259" key="9">
    <source>
        <dbReference type="PROSITE" id="PS50192"/>
    </source>
</evidence>
<keyword evidence="12" id="KW-1185">Reference proteome</keyword>
<evidence type="ECO:0000256" key="7">
    <source>
        <dbReference type="SAM" id="Phobius"/>
    </source>
</evidence>
<keyword evidence="2" id="KW-1003">Cell membrane</keyword>
<comment type="caution">
    <text evidence="11">The sequence shown here is derived from an EMBL/GenBank/DDBJ whole genome shotgun (WGS) entry which is preliminary data.</text>
</comment>
<evidence type="ECO:0000256" key="2">
    <source>
        <dbReference type="ARBA" id="ARBA00022519"/>
    </source>
</evidence>
<keyword evidence="7" id="KW-1133">Transmembrane helix</keyword>
<gene>
    <name evidence="11" type="ORF">FKG95_18300</name>
</gene>
<dbReference type="GO" id="GO:0005886">
    <property type="term" value="C:plasma membrane"/>
    <property type="evidence" value="ECO:0007669"/>
    <property type="project" value="UniProtKB-SubCell"/>
</dbReference>
<dbReference type="RefSeq" id="WP_142897847.1">
    <property type="nucleotide sequence ID" value="NZ_ML660057.1"/>
</dbReference>
<keyword evidence="7" id="KW-0472">Membrane</keyword>
<dbReference type="PROSITE" id="PS50111">
    <property type="entry name" value="CHEMOTAXIS_TRANSDUC_2"/>
    <property type="match status" value="1"/>
</dbReference>
<organism evidence="11 12">
    <name type="scientific">Denitrobaculum tricleocarpae</name>
    <dbReference type="NCBI Taxonomy" id="2591009"/>
    <lineage>
        <taxon>Bacteria</taxon>
        <taxon>Pseudomonadati</taxon>
        <taxon>Pseudomonadota</taxon>
        <taxon>Alphaproteobacteria</taxon>
        <taxon>Rhodospirillales</taxon>
        <taxon>Rhodospirillaceae</taxon>
        <taxon>Denitrobaculum</taxon>
    </lineage>
</organism>
<feature type="domain" description="Methyl-accepting transducer" evidence="8">
    <location>
        <begin position="491"/>
        <end position="727"/>
    </location>
</feature>
<dbReference type="GO" id="GO:0007165">
    <property type="term" value="P:signal transduction"/>
    <property type="evidence" value="ECO:0007669"/>
    <property type="project" value="UniProtKB-KW"/>
</dbReference>
<feature type="domain" description="T-SNARE coiled-coil homology" evidence="9">
    <location>
        <begin position="643"/>
        <end position="705"/>
    </location>
</feature>
<proteinExistence type="inferred from homology"/>
<reference evidence="11 12" key="1">
    <citation type="submission" date="2019-06" db="EMBL/GenBank/DDBJ databases">
        <title>Whole genome sequence for Rhodospirillaceae sp. R148.</title>
        <authorList>
            <person name="Wang G."/>
        </authorList>
    </citation>
    <scope>NUCLEOTIDE SEQUENCE [LARGE SCALE GENOMIC DNA]</scope>
    <source>
        <strain evidence="11 12">R148</strain>
    </source>
</reference>
<name>A0A545TMS5_9PROT</name>
<dbReference type="Gene3D" id="1.10.287.950">
    <property type="entry name" value="Methyl-accepting chemotaxis protein"/>
    <property type="match status" value="1"/>
</dbReference>
<evidence type="ECO:0000259" key="8">
    <source>
        <dbReference type="PROSITE" id="PS50111"/>
    </source>
</evidence>
<keyword evidence="3 5" id="KW-0807">Transducer</keyword>
<sequence>MSPQASIDAKQPRIKPSVSLPLGRVTFAKVKISAKLIAGFTGLAVLSALIGIAGLFFVDRINDRLTDITETSEPTVFLAESLNSNIWEATKVAEEVIAEEDLEDITPLVEEFAVLDGLFLSSFSELQRIVTDPQLNDELLATRSAQKRFVEISREMFAAHRIELEEEAKAKELLFTFDELGQRMIIALDEFATENEAEMAQVQTRVGELLASGATAAQVDQVIQQLYRVDYPVVEAALKLQRQVIEMQDTAGEYLAEESAAKLGAVAKEFETLSRGVLKNISILAEFAESEEDTADAESLSKLFQEWIVFAGDDEMLFDTHRDMLQAETEADELTEDLEAEADAVAQVLDNVGEYAEAISKASANEADQAVTQASLSILSLLLLAAVISAGLIYFAVASVIRPIKGMTQSMKHLSDGDTSVEVPSIQRRDEIGDMAKAVQVFKENAIEKERLNDREREHQLAREARSERVAELISSFEISSNDVLSSVNAAVSQLRSNAQTLSATAEQSNSQSAAVAAGSEEADVNVQTVAAATEQLSSSIVEITQQMDHSSQITRAAAEEAESTTETVKNLSSASQKIGDVVSLITDIAEQTNLLALNATIEAARAGDAGKGFAVVASEVKSLANQTAKATEEIGTQINSIQDISDEAANAIHKIAGTIGKMNEIASTISAAMEEQRAATQEISRNVSEASAGTASVSANIVGVSQGAQETEKAANEVLQAADDLGQRAQSMSDSVDGFLEGIRSA</sequence>
<keyword evidence="6" id="KW-0175">Coiled coil</keyword>
<dbReference type="SMART" id="SM00283">
    <property type="entry name" value="MA"/>
    <property type="match status" value="1"/>
</dbReference>
<keyword evidence="7" id="KW-0812">Transmembrane</keyword>
<dbReference type="PROSITE" id="PS50885">
    <property type="entry name" value="HAMP"/>
    <property type="match status" value="1"/>
</dbReference>
<dbReference type="Gene3D" id="6.10.340.10">
    <property type="match status" value="1"/>
</dbReference>
<dbReference type="EMBL" id="VHSH01000006">
    <property type="protein sequence ID" value="TQV78514.1"/>
    <property type="molecule type" value="Genomic_DNA"/>
</dbReference>
<dbReference type="AlphaFoldDB" id="A0A545TMS5"/>
<evidence type="ECO:0000313" key="11">
    <source>
        <dbReference type="EMBL" id="TQV78514.1"/>
    </source>
</evidence>
<feature type="domain" description="HAMP" evidence="10">
    <location>
        <begin position="398"/>
        <end position="451"/>
    </location>
</feature>
<dbReference type="InterPro" id="IPR000727">
    <property type="entry name" value="T_SNARE_dom"/>
</dbReference>
<evidence type="ECO:0000256" key="6">
    <source>
        <dbReference type="SAM" id="Coils"/>
    </source>
</evidence>
<dbReference type="Proteomes" id="UP000315252">
    <property type="component" value="Unassembled WGS sequence"/>
</dbReference>
<feature type="coiled-coil region" evidence="6">
    <location>
        <begin position="324"/>
        <end position="351"/>
    </location>
</feature>
<dbReference type="InterPro" id="IPR004089">
    <property type="entry name" value="MCPsignal_dom"/>
</dbReference>
<feature type="transmembrane region" description="Helical" evidence="7">
    <location>
        <begin position="36"/>
        <end position="58"/>
    </location>
</feature>
<dbReference type="Pfam" id="PF00672">
    <property type="entry name" value="HAMP"/>
    <property type="match status" value="1"/>
</dbReference>
<evidence type="ECO:0000313" key="12">
    <source>
        <dbReference type="Proteomes" id="UP000315252"/>
    </source>
</evidence>
<comment type="subcellular location">
    <subcellularLocation>
        <location evidence="1">Cell inner membrane</location>
        <topology evidence="1">Multi-pass membrane protein</topology>
    </subcellularLocation>
</comment>
<dbReference type="PROSITE" id="PS50192">
    <property type="entry name" value="T_SNARE"/>
    <property type="match status" value="1"/>
</dbReference>
<dbReference type="SUPFAM" id="SSF58104">
    <property type="entry name" value="Methyl-accepting chemotaxis protein (MCP) signaling domain"/>
    <property type="match status" value="1"/>
</dbReference>
<dbReference type="SMART" id="SM00304">
    <property type="entry name" value="HAMP"/>
    <property type="match status" value="1"/>
</dbReference>
<feature type="transmembrane region" description="Helical" evidence="7">
    <location>
        <begin position="378"/>
        <end position="401"/>
    </location>
</feature>
<evidence type="ECO:0000256" key="5">
    <source>
        <dbReference type="PROSITE-ProRule" id="PRU00284"/>
    </source>
</evidence>